<accession>A0A177TDK9</accession>
<keyword evidence="2" id="KW-1185">Reference proteome</keyword>
<evidence type="ECO:0000313" key="1">
    <source>
        <dbReference type="EMBL" id="KAE8236957.1"/>
    </source>
</evidence>
<dbReference type="AlphaFoldDB" id="A0A177TDK9"/>
<proteinExistence type="predicted"/>
<name>A0A177TDK9_9BASI</name>
<dbReference type="EMBL" id="LWDF02001990">
    <property type="protein sequence ID" value="KAE8236957.1"/>
    <property type="molecule type" value="Genomic_DNA"/>
</dbReference>
<dbReference type="Proteomes" id="UP000077521">
    <property type="component" value="Unassembled WGS sequence"/>
</dbReference>
<gene>
    <name evidence="1" type="ORF">A4X13_0g8971</name>
</gene>
<reference evidence="1" key="2">
    <citation type="journal article" date="2019" name="IMA Fungus">
        <title>Genome sequencing and comparison of five Tilletia species to identify candidate genes for the detection of regulated species infecting wheat.</title>
        <authorList>
            <person name="Nguyen H.D.T."/>
            <person name="Sultana T."/>
            <person name="Kesanakurti P."/>
            <person name="Hambleton S."/>
        </authorList>
    </citation>
    <scope>NUCLEOTIDE SEQUENCE</scope>
    <source>
        <strain evidence="1">DAOMC 236416</strain>
    </source>
</reference>
<organism evidence="1 2">
    <name type="scientific">Tilletia indica</name>
    <dbReference type="NCBI Taxonomy" id="43049"/>
    <lineage>
        <taxon>Eukaryota</taxon>
        <taxon>Fungi</taxon>
        <taxon>Dikarya</taxon>
        <taxon>Basidiomycota</taxon>
        <taxon>Ustilaginomycotina</taxon>
        <taxon>Exobasidiomycetes</taxon>
        <taxon>Tilletiales</taxon>
        <taxon>Tilletiaceae</taxon>
        <taxon>Tilletia</taxon>
    </lineage>
</organism>
<sequence>MFQYISVTAAQGICLVREQESSIRRRYHGRYDRHAHDHHVHHQVEADDKETSVSGKGAWVINELKAEHERGITIDIALWKPRLLSTTSPSSTPPVEPGISKDGRTHEHALLAFTLGVHQPLIGSRSTPASDPSIASRMPSRIPPTSSWRSATAQLRRFTSLLRVTR</sequence>
<reference evidence="1" key="1">
    <citation type="submission" date="2016-04" db="EMBL/GenBank/DDBJ databases">
        <authorList>
            <person name="Nguyen H.D."/>
            <person name="Samba Siva P."/>
            <person name="Cullis J."/>
            <person name="Levesque C.A."/>
            <person name="Hambleton S."/>
        </authorList>
    </citation>
    <scope>NUCLEOTIDE SEQUENCE</scope>
    <source>
        <strain evidence="1">DAOMC 236416</strain>
    </source>
</reference>
<protein>
    <submittedName>
        <fullName evidence="1">Uncharacterized protein</fullName>
    </submittedName>
</protein>
<comment type="caution">
    <text evidence="1">The sequence shown here is derived from an EMBL/GenBank/DDBJ whole genome shotgun (WGS) entry which is preliminary data.</text>
</comment>
<evidence type="ECO:0000313" key="2">
    <source>
        <dbReference type="Proteomes" id="UP000077521"/>
    </source>
</evidence>